<keyword evidence="5" id="KW-0119">Carbohydrate metabolism</keyword>
<dbReference type="KEGG" id="raq:Rahaq2_0342"/>
<dbReference type="PATRIC" id="fig|745277.3.peg.334"/>
<dbReference type="Gene3D" id="3.20.20.80">
    <property type="entry name" value="Glycosidases"/>
    <property type="match status" value="1"/>
</dbReference>
<feature type="domain" description="GH18" evidence="10">
    <location>
        <begin position="168"/>
        <end position="531"/>
    </location>
</feature>
<feature type="chain" id="PRO_5003562673" description="chitinase" evidence="9">
    <location>
        <begin position="22"/>
        <end position="734"/>
    </location>
</feature>
<keyword evidence="4" id="KW-0146">Chitin degradation</keyword>
<dbReference type="InterPro" id="IPR001223">
    <property type="entry name" value="Glyco_hydro18_cat"/>
</dbReference>
<dbReference type="eggNOG" id="COG3979">
    <property type="taxonomic scope" value="Bacteria"/>
</dbReference>
<gene>
    <name evidence="11" type="ordered locus">Rahaq2_0342</name>
</gene>
<comment type="catalytic activity">
    <reaction evidence="1">
        <text>Random endo-hydrolysis of N-acetyl-beta-D-glucosaminide (1-&gt;4)-beta-linkages in chitin and chitodextrins.</text>
        <dbReference type="EC" id="3.2.1.14"/>
    </reaction>
</comment>
<dbReference type="InterPro" id="IPR036573">
    <property type="entry name" value="CBM_sf_5/12"/>
</dbReference>
<dbReference type="AlphaFoldDB" id="H2IR88"/>
<dbReference type="HOGENOM" id="CLU_002833_11_1_6"/>
<dbReference type="SMART" id="SM00636">
    <property type="entry name" value="Glyco_18"/>
    <property type="match status" value="1"/>
</dbReference>
<reference evidence="12" key="2">
    <citation type="submission" date="2012-01" db="EMBL/GenBank/DDBJ databases">
        <title>Complete sequence of chromosome of Rahnella aquatilis CIP 78.65.</title>
        <authorList>
            <person name="Lucas S."/>
            <person name="Han J."/>
            <person name="Lapidus A."/>
            <person name="Cheng J.-F."/>
            <person name="Goodwin L."/>
            <person name="Pitluck S."/>
            <person name="Peters L."/>
            <person name="Ovchinnikova G."/>
            <person name="Held B."/>
            <person name="Detter J.C."/>
            <person name="Han C."/>
            <person name="Tapia R."/>
            <person name="Land M."/>
            <person name="Hauser L."/>
            <person name="Kyrpides N."/>
            <person name="Ivanova N."/>
            <person name="Pagani I."/>
            <person name="Sobecky P."/>
            <person name="Martinez R."/>
            <person name="Woyke T."/>
        </authorList>
    </citation>
    <scope>NUCLEOTIDE SEQUENCE [LARGE SCALE GENOMIC DNA]</scope>
    <source>
        <strain evidence="12">ATCC 33071 / DSM 4594 / JCM 1683 / NBRC 105701 / NCIMB 13365 / CIP 78.65</strain>
    </source>
</reference>
<dbReference type="InterPro" id="IPR050314">
    <property type="entry name" value="Glycosyl_Hydrlase_18"/>
</dbReference>
<dbReference type="EMBL" id="CP003244">
    <property type="protein sequence ID" value="AEX50288.1"/>
    <property type="molecule type" value="Genomic_DNA"/>
</dbReference>
<dbReference type="SUPFAM" id="SSF51445">
    <property type="entry name" value="(Trans)glycosidases"/>
    <property type="match status" value="1"/>
</dbReference>
<evidence type="ECO:0000256" key="6">
    <source>
        <dbReference type="ARBA" id="ARBA00023295"/>
    </source>
</evidence>
<feature type="signal peptide" evidence="9">
    <location>
        <begin position="1"/>
        <end position="21"/>
    </location>
</feature>
<dbReference type="Gene3D" id="3.10.50.10">
    <property type="match status" value="1"/>
</dbReference>
<dbReference type="Proteomes" id="UP000009010">
    <property type="component" value="Chromosome"/>
</dbReference>
<protein>
    <recommendedName>
        <fullName evidence="2">chitinase</fullName>
        <ecNumber evidence="2">3.2.1.14</ecNumber>
    </recommendedName>
</protein>
<evidence type="ECO:0000256" key="7">
    <source>
        <dbReference type="ARBA" id="ARBA00023326"/>
    </source>
</evidence>
<evidence type="ECO:0000259" key="10">
    <source>
        <dbReference type="PROSITE" id="PS51910"/>
    </source>
</evidence>
<dbReference type="RefSeq" id="WP_014333587.1">
    <property type="nucleotide sequence ID" value="NC_016818.1"/>
</dbReference>
<dbReference type="GO" id="GO:0000272">
    <property type="term" value="P:polysaccharide catabolic process"/>
    <property type="evidence" value="ECO:0007669"/>
    <property type="project" value="UniProtKB-KW"/>
</dbReference>
<evidence type="ECO:0000313" key="11">
    <source>
        <dbReference type="EMBL" id="AEX50288.1"/>
    </source>
</evidence>
<keyword evidence="3 8" id="KW-0378">Hydrolase</keyword>
<dbReference type="Gene3D" id="2.10.10.20">
    <property type="entry name" value="Carbohydrate-binding module superfamily 5/12"/>
    <property type="match status" value="1"/>
</dbReference>
<dbReference type="SMART" id="SM00495">
    <property type="entry name" value="ChtBD3"/>
    <property type="match status" value="1"/>
</dbReference>
<dbReference type="CDD" id="cd12215">
    <property type="entry name" value="ChiC_BD"/>
    <property type="match status" value="1"/>
</dbReference>
<dbReference type="GO" id="GO:0030246">
    <property type="term" value="F:carbohydrate binding"/>
    <property type="evidence" value="ECO:0007669"/>
    <property type="project" value="InterPro"/>
</dbReference>
<accession>H2IR88</accession>
<dbReference type="SUPFAM" id="SSF54556">
    <property type="entry name" value="Chitinase insertion domain"/>
    <property type="match status" value="1"/>
</dbReference>
<dbReference type="PROSITE" id="PS51910">
    <property type="entry name" value="GH18_2"/>
    <property type="match status" value="1"/>
</dbReference>
<evidence type="ECO:0000256" key="3">
    <source>
        <dbReference type="ARBA" id="ARBA00022801"/>
    </source>
</evidence>
<dbReference type="InterPro" id="IPR011583">
    <property type="entry name" value="Chitinase_II/V-like_cat"/>
</dbReference>
<dbReference type="GO" id="GO:0008061">
    <property type="term" value="F:chitin binding"/>
    <property type="evidence" value="ECO:0007669"/>
    <property type="project" value="InterPro"/>
</dbReference>
<sequence>MKLKYIASLIALSLISTSAMAKLKANDDTNQMEGTNGETMMRSNDNGKTWFHFETTKDGESYGLNNNFPGTQTVIVANEMYPVMNTPAWDASQTYSKPDNKVRYDGYFWTNQWWAGPEQVPGVDDVWKKGEPTNLQSNILGTFYFTPWTGEKAEQFQAESKAQVASQRKIIGYFPEWGVYDAHNNFTPDKINMSNLTHVNYGFAVIKNGIVEMHDAEKAPQLIPELVGRTSTQGRRLMISFGGWDNSQEGAFEAATATSAGSEKLAQSMVDYMLKWHFDGIDVDWEYPDNEQEKAQFTQLIQLLRSKLDSVGLQNDKYFQLSAAVTTSYKNMEFINPTVTTPLLDSVNVMAYDIHGAFDPITGHNAPLFANSKDTDTKLNDAYAMKEYNQTYGVPKSKLMMGLAFYGRAWGEVEPTIIVPGLPGLFVPGNATVKGAWDDVGQTTGTNPYYLLKDWAKNPAFTRYYDTEARVPYLYNAQTKEFFTYDDEQSIREKVDYIQSEGFGGAIIWDLSGDTPDYDLGNIAKDILYSNVKENDVTRFVIEMKGAIPVVRADINKDYNSHYIFKKNDKYFGELFTNGSSPYMSQGNTDESIILRSDTVKPKAGDELTITMEDEDHVFSTVKTLVVTDEMLVQEQSITTDPNFLSMNVDSDKLLVSISKDFTDHYILQSNGNYIGELYTNKTSPYLYRQDTADTIVLKHNLTTTEKAPGTKFTVLRENKVAGQFVIVGETVTP</sequence>
<organism evidence="11 12">
    <name type="scientific">Rahnella aquatilis (strain ATCC 33071 / DSM 4594 / JCM 1683 / NBRC 105701 / NCIMB 13365 / CIP 78.65)</name>
    <dbReference type="NCBI Taxonomy" id="745277"/>
    <lineage>
        <taxon>Bacteria</taxon>
        <taxon>Pseudomonadati</taxon>
        <taxon>Pseudomonadota</taxon>
        <taxon>Gammaproteobacteria</taxon>
        <taxon>Enterobacterales</taxon>
        <taxon>Yersiniaceae</taxon>
        <taxon>Rahnella</taxon>
    </lineage>
</organism>
<reference evidence="11 12" key="1">
    <citation type="journal article" date="2012" name="J. Bacteriol.">
        <title>Complete Genome Sequence of Rahnella aquatilis CIP 78.65.</title>
        <authorList>
            <person name="Martinez R.J."/>
            <person name="Bruce D."/>
            <person name="Detter C."/>
            <person name="Goodwin L.A."/>
            <person name="Han J."/>
            <person name="Han C.S."/>
            <person name="Held B."/>
            <person name="Land M.L."/>
            <person name="Mikhailova N."/>
            <person name="Nolan M."/>
            <person name="Pennacchio L."/>
            <person name="Pitluck S."/>
            <person name="Tapia R."/>
            <person name="Woyke T."/>
            <person name="Sobecky P.A."/>
        </authorList>
    </citation>
    <scope>NUCLEOTIDE SEQUENCE [LARGE SCALE GENOMIC DNA]</scope>
    <source>
        <strain evidence="12">ATCC 33071 / DSM 4594 / JCM 1683 / NBRC 105701 / NCIMB 13365 / CIP 78.65</strain>
    </source>
</reference>
<dbReference type="GO" id="GO:0005576">
    <property type="term" value="C:extracellular region"/>
    <property type="evidence" value="ECO:0007669"/>
    <property type="project" value="InterPro"/>
</dbReference>
<dbReference type="Pfam" id="PF00704">
    <property type="entry name" value="Glyco_hydro_18"/>
    <property type="match status" value="1"/>
</dbReference>
<dbReference type="InterPro" id="IPR029070">
    <property type="entry name" value="Chitinase_insertion_sf"/>
</dbReference>
<evidence type="ECO:0000256" key="2">
    <source>
        <dbReference type="ARBA" id="ARBA00012729"/>
    </source>
</evidence>
<evidence type="ECO:0000313" key="12">
    <source>
        <dbReference type="Proteomes" id="UP000009010"/>
    </source>
</evidence>
<dbReference type="InterPro" id="IPR001579">
    <property type="entry name" value="Glyco_hydro_18_chit_AS"/>
</dbReference>
<dbReference type="EC" id="3.2.1.14" evidence="2"/>
<keyword evidence="7" id="KW-0624">Polysaccharide degradation</keyword>
<dbReference type="GO" id="GO:0006032">
    <property type="term" value="P:chitin catabolic process"/>
    <property type="evidence" value="ECO:0007669"/>
    <property type="project" value="UniProtKB-KW"/>
</dbReference>
<dbReference type="eggNOG" id="COG3325">
    <property type="taxonomic scope" value="Bacteria"/>
</dbReference>
<evidence type="ECO:0000256" key="8">
    <source>
        <dbReference type="RuleBase" id="RU000489"/>
    </source>
</evidence>
<dbReference type="CDD" id="cd06548">
    <property type="entry name" value="GH18_chitinase"/>
    <property type="match status" value="1"/>
</dbReference>
<dbReference type="InterPro" id="IPR003610">
    <property type="entry name" value="CBM5/12"/>
</dbReference>
<dbReference type="SUPFAM" id="SSF51055">
    <property type="entry name" value="Carbohydrate binding domain"/>
    <property type="match status" value="1"/>
</dbReference>
<dbReference type="InterPro" id="IPR017853">
    <property type="entry name" value="GH"/>
</dbReference>
<evidence type="ECO:0000256" key="4">
    <source>
        <dbReference type="ARBA" id="ARBA00023024"/>
    </source>
</evidence>
<dbReference type="PROSITE" id="PS01095">
    <property type="entry name" value="GH18_1"/>
    <property type="match status" value="1"/>
</dbReference>
<dbReference type="GO" id="GO:0008843">
    <property type="term" value="F:endochitinase activity"/>
    <property type="evidence" value="ECO:0007669"/>
    <property type="project" value="UniProtKB-EC"/>
</dbReference>
<dbReference type="PANTHER" id="PTHR11177:SF317">
    <property type="entry name" value="CHITINASE 12-RELATED"/>
    <property type="match status" value="1"/>
</dbReference>
<evidence type="ECO:0000256" key="1">
    <source>
        <dbReference type="ARBA" id="ARBA00000822"/>
    </source>
</evidence>
<name>H2IR88_RAHAC</name>
<keyword evidence="9" id="KW-0732">Signal</keyword>
<evidence type="ECO:0000256" key="5">
    <source>
        <dbReference type="ARBA" id="ARBA00023277"/>
    </source>
</evidence>
<keyword evidence="12" id="KW-1185">Reference proteome</keyword>
<proteinExistence type="predicted"/>
<dbReference type="STRING" id="745277.Rahaq2_0342"/>
<evidence type="ECO:0000256" key="9">
    <source>
        <dbReference type="SAM" id="SignalP"/>
    </source>
</evidence>
<keyword evidence="6 8" id="KW-0326">Glycosidase</keyword>
<dbReference type="PANTHER" id="PTHR11177">
    <property type="entry name" value="CHITINASE"/>
    <property type="match status" value="1"/>
</dbReference>